<feature type="signal peptide" evidence="2">
    <location>
        <begin position="1"/>
        <end position="19"/>
    </location>
</feature>
<feature type="chain" id="PRO_5042142202" description="Right handed beta helix domain-containing protein" evidence="2">
    <location>
        <begin position="20"/>
        <end position="533"/>
    </location>
</feature>
<feature type="region of interest" description="Disordered" evidence="1">
    <location>
        <begin position="33"/>
        <end position="90"/>
    </location>
</feature>
<name>A0AAE0G1X9_9CHLO</name>
<dbReference type="InterPro" id="IPR011050">
    <property type="entry name" value="Pectin_lyase_fold/virulence"/>
</dbReference>
<dbReference type="EMBL" id="LGRX02010680">
    <property type="protein sequence ID" value="KAK3269907.1"/>
    <property type="molecule type" value="Genomic_DNA"/>
</dbReference>
<feature type="region of interest" description="Disordered" evidence="1">
    <location>
        <begin position="205"/>
        <end position="232"/>
    </location>
</feature>
<evidence type="ECO:0000313" key="3">
    <source>
        <dbReference type="EMBL" id="KAK3269907.1"/>
    </source>
</evidence>
<protein>
    <recommendedName>
        <fullName evidence="5">Right handed beta helix domain-containing protein</fullName>
    </recommendedName>
</protein>
<evidence type="ECO:0000256" key="2">
    <source>
        <dbReference type="SAM" id="SignalP"/>
    </source>
</evidence>
<comment type="caution">
    <text evidence="3">The sequence shown here is derived from an EMBL/GenBank/DDBJ whole genome shotgun (WGS) entry which is preliminary data.</text>
</comment>
<evidence type="ECO:0000313" key="4">
    <source>
        <dbReference type="Proteomes" id="UP001190700"/>
    </source>
</evidence>
<feature type="compositionally biased region" description="Polar residues" evidence="1">
    <location>
        <begin position="53"/>
        <end position="63"/>
    </location>
</feature>
<dbReference type="SUPFAM" id="SSF51126">
    <property type="entry name" value="Pectin lyase-like"/>
    <property type="match status" value="1"/>
</dbReference>
<organism evidence="3 4">
    <name type="scientific">Cymbomonas tetramitiformis</name>
    <dbReference type="NCBI Taxonomy" id="36881"/>
    <lineage>
        <taxon>Eukaryota</taxon>
        <taxon>Viridiplantae</taxon>
        <taxon>Chlorophyta</taxon>
        <taxon>Pyramimonadophyceae</taxon>
        <taxon>Pyramimonadales</taxon>
        <taxon>Pyramimonadaceae</taxon>
        <taxon>Cymbomonas</taxon>
    </lineage>
</organism>
<keyword evidence="2" id="KW-0732">Signal</keyword>
<gene>
    <name evidence="3" type="ORF">CYMTET_21674</name>
</gene>
<proteinExistence type="predicted"/>
<reference evidence="3 4" key="1">
    <citation type="journal article" date="2015" name="Genome Biol. Evol.">
        <title>Comparative Genomics of a Bacterivorous Green Alga Reveals Evolutionary Causalities and Consequences of Phago-Mixotrophic Mode of Nutrition.</title>
        <authorList>
            <person name="Burns J.A."/>
            <person name="Paasch A."/>
            <person name="Narechania A."/>
            <person name="Kim E."/>
        </authorList>
    </citation>
    <scope>NUCLEOTIDE SEQUENCE [LARGE SCALE GENOMIC DNA]</scope>
    <source>
        <strain evidence="3 4">PLY_AMNH</strain>
    </source>
</reference>
<dbReference type="Proteomes" id="UP001190700">
    <property type="component" value="Unassembled WGS sequence"/>
</dbReference>
<feature type="compositionally biased region" description="Pro residues" evidence="1">
    <location>
        <begin position="207"/>
        <end position="232"/>
    </location>
</feature>
<accession>A0AAE0G1X9</accession>
<keyword evidence="4" id="KW-1185">Reference proteome</keyword>
<evidence type="ECO:0008006" key="5">
    <source>
        <dbReference type="Google" id="ProtNLM"/>
    </source>
</evidence>
<dbReference type="AlphaFoldDB" id="A0AAE0G1X9"/>
<evidence type="ECO:0000256" key="1">
    <source>
        <dbReference type="SAM" id="MobiDB-lite"/>
    </source>
</evidence>
<sequence>MKRAVLLIAFFACPWFLSAHILPSGGGVTAAEGGNLEPASGSLPRNDVPGTIRTGSFAQQLRGPQQHGAASGDMGRGGRFQKPLWGSPRGLQPHGFGRALKSDSESSSDDSGTCSECCQEVFDSDITCSTDGRVYGDVAYEGVNDSPSLCCAFCQRDFPTSTYTDYWLDAVWCNCYQSCSSTRCVSRGCNSHAGGNVTTQRIVLAPPLAPPSPPSAPPEPPVPPNPPPYPPAPALLLEENGTTARIDVSSHDVYASVLMREALLAPSVDTIVLLTNISVQSGSALPPVNRSLTILGECDWSGDGSSNAEERGDSSPPLLGLCEMNGNNAERLLMVDAGVALLVRHVALRFGYQYGNGGAIYVSGGGATLNLHGCLLESNRVEGQRSSGGAVYVGSESRLTFSRSQAIGNLGDYGGGIGGETGSFVHIANSSWLMENGASESGGAVLMNRATLIVEGNVSIQGNYAALGGGGIGALWSNVSIADSRLENNRADTVRSQAQEGESSNLLITDRPRLALQPASICLSGRSGQRGDD</sequence>